<keyword evidence="2" id="KW-1185">Reference proteome</keyword>
<evidence type="ECO:0000313" key="2">
    <source>
        <dbReference type="Proteomes" id="UP000225277"/>
    </source>
</evidence>
<reference evidence="1 2" key="1">
    <citation type="submission" date="2016-03" db="EMBL/GenBank/DDBJ databases">
        <authorList>
            <person name="Ploux O."/>
        </authorList>
    </citation>
    <scope>NUCLEOTIDE SEQUENCE [LARGE SCALE GENOMIC DNA]</scope>
    <source>
        <strain evidence="1 2">URUG2</strain>
    </source>
</reference>
<sequence>MARPYIQELRELEQNPGGTGWQGRWQQLCETIWSIMATATLYELAIPPIEYQRFLALLLSEERFALARLVIVELREGRGEHHLSAQQEDLLDKTSQIRARIQVVQNMQQSDFDEDAYAQEKLIHLDAELHRARILMHRSAPYGAASEERIAEWLAQYPGTP</sequence>
<dbReference type="GeneID" id="35597500"/>
<dbReference type="Proteomes" id="UP000225277">
    <property type="component" value="Unassembled WGS sequence"/>
</dbReference>
<dbReference type="EMBL" id="FJUY01000002">
    <property type="protein sequence ID" value="CZT16437.1"/>
    <property type="molecule type" value="Genomic_DNA"/>
</dbReference>
<gene>
    <name evidence="1" type="ORF">RCC_02280</name>
</gene>
<dbReference type="OrthoDB" id="3875060at2759"/>
<dbReference type="RefSeq" id="XP_023623330.1">
    <property type="nucleotide sequence ID" value="XM_023767562.1"/>
</dbReference>
<accession>A0A2D3UW74</accession>
<proteinExistence type="predicted"/>
<protein>
    <submittedName>
        <fullName evidence="1">Uncharacterized protein</fullName>
    </submittedName>
</protein>
<name>A0A2D3UW74_9PEZI</name>
<organism evidence="1 2">
    <name type="scientific">Ramularia collo-cygni</name>
    <dbReference type="NCBI Taxonomy" id="112498"/>
    <lineage>
        <taxon>Eukaryota</taxon>
        <taxon>Fungi</taxon>
        <taxon>Dikarya</taxon>
        <taxon>Ascomycota</taxon>
        <taxon>Pezizomycotina</taxon>
        <taxon>Dothideomycetes</taxon>
        <taxon>Dothideomycetidae</taxon>
        <taxon>Mycosphaerellales</taxon>
        <taxon>Mycosphaerellaceae</taxon>
        <taxon>Ramularia</taxon>
    </lineage>
</organism>
<evidence type="ECO:0000313" key="1">
    <source>
        <dbReference type="EMBL" id="CZT16437.1"/>
    </source>
</evidence>
<dbReference type="AlphaFoldDB" id="A0A2D3UW74"/>